<dbReference type="HOGENOM" id="CLU_012817_13_3_4"/>
<dbReference type="PROSITE" id="PS51257">
    <property type="entry name" value="PROKAR_LIPOPROTEIN"/>
    <property type="match status" value="1"/>
</dbReference>
<dbReference type="InterPro" id="IPR003423">
    <property type="entry name" value="OMP_efflux"/>
</dbReference>
<feature type="chain" id="PRO_5001434336" evidence="2">
    <location>
        <begin position="21"/>
        <end position="470"/>
    </location>
</feature>
<gene>
    <name evidence="4" type="ORF">BN1209_0830</name>
</gene>
<dbReference type="NCBIfam" id="TIGR01845">
    <property type="entry name" value="outer_NodT"/>
    <property type="match status" value="1"/>
</dbReference>
<comment type="subcellular location">
    <subcellularLocation>
        <location evidence="2">Cell membrane</location>
        <topology evidence="2">Lipid-anchor</topology>
    </subcellularLocation>
</comment>
<keyword evidence="3" id="KW-0175">Coiled coil</keyword>
<keyword evidence="2" id="KW-0812">Transmembrane</keyword>
<evidence type="ECO:0000313" key="5">
    <source>
        <dbReference type="Proteomes" id="UP000056322"/>
    </source>
</evidence>
<protein>
    <submittedName>
        <fullName evidence="4">RND efflux system, outer membrane lipoprotein, NodT family</fullName>
    </submittedName>
</protein>
<dbReference type="GO" id="GO:0015562">
    <property type="term" value="F:efflux transmembrane transporter activity"/>
    <property type="evidence" value="ECO:0007669"/>
    <property type="project" value="InterPro"/>
</dbReference>
<dbReference type="EMBL" id="LN794158">
    <property type="protein sequence ID" value="CEN55873.1"/>
    <property type="molecule type" value="Genomic_DNA"/>
</dbReference>
<accession>A0A0B7IXN5</accession>
<dbReference type="OrthoDB" id="9770517at2"/>
<dbReference type="InterPro" id="IPR010131">
    <property type="entry name" value="MdtP/NodT-like"/>
</dbReference>
<keyword evidence="5" id="KW-1185">Reference proteome</keyword>
<dbReference type="GO" id="GO:0005886">
    <property type="term" value="C:plasma membrane"/>
    <property type="evidence" value="ECO:0007669"/>
    <property type="project" value="UniProtKB-SubCell"/>
</dbReference>
<dbReference type="STRING" id="1581680.BN1209_0830"/>
<dbReference type="AlphaFoldDB" id="A0A0B7IXN5"/>
<organism evidence="4 5">
    <name type="scientific">Candidatus Methylopumilus turicensis</name>
    <dbReference type="NCBI Taxonomy" id="1581680"/>
    <lineage>
        <taxon>Bacteria</taxon>
        <taxon>Pseudomonadati</taxon>
        <taxon>Pseudomonadota</taxon>
        <taxon>Betaproteobacteria</taxon>
        <taxon>Nitrosomonadales</taxon>
        <taxon>Methylophilaceae</taxon>
        <taxon>Candidatus Methylopumilus</taxon>
    </lineage>
</organism>
<dbReference type="Gene3D" id="2.20.200.10">
    <property type="entry name" value="Outer membrane efflux proteins (OEP)"/>
    <property type="match status" value="1"/>
</dbReference>
<keyword evidence="2" id="KW-0564">Palmitate</keyword>
<dbReference type="PANTHER" id="PTHR30203">
    <property type="entry name" value="OUTER MEMBRANE CATION EFFLUX PROTEIN"/>
    <property type="match status" value="1"/>
</dbReference>
<dbReference type="SUPFAM" id="SSF56954">
    <property type="entry name" value="Outer membrane efflux proteins (OEP)"/>
    <property type="match status" value="1"/>
</dbReference>
<dbReference type="PANTHER" id="PTHR30203:SF30">
    <property type="entry name" value="OUTER MEMBRANE PROTEIN-RELATED"/>
    <property type="match status" value="1"/>
</dbReference>
<keyword evidence="2" id="KW-1134">Transmembrane beta strand</keyword>
<comment type="similarity">
    <text evidence="1 2">Belongs to the outer membrane factor (OMF) (TC 1.B.17) family.</text>
</comment>
<keyword evidence="2 4" id="KW-0449">Lipoprotein</keyword>
<dbReference type="KEGG" id="mbac:BN1209_0830"/>
<dbReference type="Proteomes" id="UP000056322">
    <property type="component" value="Chromosome 1"/>
</dbReference>
<dbReference type="Pfam" id="PF02321">
    <property type="entry name" value="OEP"/>
    <property type="match status" value="2"/>
</dbReference>
<evidence type="ECO:0000256" key="3">
    <source>
        <dbReference type="SAM" id="Coils"/>
    </source>
</evidence>
<evidence type="ECO:0000256" key="1">
    <source>
        <dbReference type="ARBA" id="ARBA00007613"/>
    </source>
</evidence>
<reference evidence="5" key="1">
    <citation type="submission" date="2014-12" db="EMBL/GenBank/DDBJ databases">
        <authorList>
            <person name="Salcher M.M."/>
        </authorList>
    </citation>
    <scope>NUCLEOTIDE SEQUENCE [LARGE SCALE GENOMIC DNA]</scope>
    <source>
        <strain evidence="5">MMS-10A-171</strain>
    </source>
</reference>
<dbReference type="Gene3D" id="1.20.1600.10">
    <property type="entry name" value="Outer membrane efflux proteins (OEP)"/>
    <property type="match status" value="1"/>
</dbReference>
<evidence type="ECO:0000256" key="2">
    <source>
        <dbReference type="RuleBase" id="RU362097"/>
    </source>
</evidence>
<keyword evidence="2" id="KW-0732">Signal</keyword>
<evidence type="ECO:0000313" key="4">
    <source>
        <dbReference type="EMBL" id="CEN55873.1"/>
    </source>
</evidence>
<sequence>MKLKQLIRLSVALPAFSLVACQMVGPDYFRPKQALPASYQEEQTTDASEAISNQWWTLYNDEVLNDLIAKASKNNTDLKIAVARIEEADGFMREVGAALFPQVNLDSSGNRFRVTELGAVPMFKGMSPTRSNFNVRLGTTFELDFWGKFRRAQESAKAQALASRFARDTVDLSLKSLVTGDYLLLRSLEAQIELSKASMKSREDSLALTQRRLEGGVSSALDVHQAEVAYNNLKAQLADLTRQRAIIQHQLAVLTGDLDLNIAAGDIKSLPIPPVPPVGMPSTLLEARPDVRQAEQNLIAANAKIGVAKAALFPTISLTAGLGGESKDLGDVLKSAARIWNGGLSLNLPVFDSGRLSSKVDQATAAKKQLLGSYERAVQNAFTEVNDALVNVRQNTEREAALNASQSSASKALEIANNRYKSGYTGYLEVLDAQRVFNDASLAFVQSRQARLTSTVELFKALGGGWVAAK</sequence>
<feature type="coiled-coil region" evidence="3">
    <location>
        <begin position="223"/>
        <end position="250"/>
    </location>
</feature>
<name>A0A0B7IXN5_9PROT</name>
<keyword evidence="2" id="KW-0472">Membrane</keyword>
<feature type="signal peptide" evidence="2">
    <location>
        <begin position="1"/>
        <end position="20"/>
    </location>
</feature>
<proteinExistence type="inferred from homology"/>
<dbReference type="RefSeq" id="WP_045751079.1">
    <property type="nucleotide sequence ID" value="NZ_LN794158.1"/>
</dbReference>